<accession>A0A067R938</accession>
<organism evidence="4 5">
    <name type="scientific">Zootermopsis nevadensis</name>
    <name type="common">Dampwood termite</name>
    <dbReference type="NCBI Taxonomy" id="136037"/>
    <lineage>
        <taxon>Eukaryota</taxon>
        <taxon>Metazoa</taxon>
        <taxon>Ecdysozoa</taxon>
        <taxon>Arthropoda</taxon>
        <taxon>Hexapoda</taxon>
        <taxon>Insecta</taxon>
        <taxon>Pterygota</taxon>
        <taxon>Neoptera</taxon>
        <taxon>Polyneoptera</taxon>
        <taxon>Dictyoptera</taxon>
        <taxon>Blattodea</taxon>
        <taxon>Blattoidea</taxon>
        <taxon>Termitoidae</taxon>
        <taxon>Termopsidae</taxon>
        <taxon>Zootermopsis</taxon>
    </lineage>
</organism>
<dbReference type="Pfam" id="PF08806">
    <property type="entry name" value="Sep15_SelM"/>
    <property type="match status" value="1"/>
</dbReference>
<dbReference type="Gene3D" id="3.40.30.50">
    <property type="entry name" value="Sep15/SelM thioredoxin-like domain, active-site redox motif"/>
    <property type="match status" value="1"/>
</dbReference>
<dbReference type="Proteomes" id="UP000027135">
    <property type="component" value="Unassembled WGS sequence"/>
</dbReference>
<evidence type="ECO:0000313" key="4">
    <source>
        <dbReference type="EMBL" id="KDR20057.1"/>
    </source>
</evidence>
<comment type="similarity">
    <text evidence="1">Belongs to the selenoprotein M/F family.</text>
</comment>
<evidence type="ECO:0000313" key="5">
    <source>
        <dbReference type="Proteomes" id="UP000027135"/>
    </source>
</evidence>
<protein>
    <recommendedName>
        <fullName evidence="3">Selenoprotein F/M domain-containing protein</fullName>
    </recommendedName>
</protein>
<evidence type="ECO:0000259" key="3">
    <source>
        <dbReference type="Pfam" id="PF08806"/>
    </source>
</evidence>
<dbReference type="InterPro" id="IPR014912">
    <property type="entry name" value="Sep15_SelM_dom"/>
</dbReference>
<feature type="chain" id="PRO_5001648424" description="Selenoprotein F/M domain-containing protein" evidence="2">
    <location>
        <begin position="23"/>
        <end position="58"/>
    </location>
</feature>
<feature type="domain" description="Selenoprotein F/M" evidence="3">
    <location>
        <begin position="32"/>
        <end position="56"/>
    </location>
</feature>
<keyword evidence="5" id="KW-1185">Reference proteome</keyword>
<gene>
    <name evidence="4" type="ORF">L798_05450</name>
</gene>
<sequence length="58" mass="6878">MAPQWLEYVFLIFILMVYETQGDNHERNIFAARVESCSGCRLNRLPEVKKFIFEDVPL</sequence>
<dbReference type="AlphaFoldDB" id="A0A067R938"/>
<proteinExistence type="inferred from homology"/>
<dbReference type="EMBL" id="KK852620">
    <property type="protein sequence ID" value="KDR20057.1"/>
    <property type="molecule type" value="Genomic_DNA"/>
</dbReference>
<dbReference type="InterPro" id="IPR036249">
    <property type="entry name" value="Thioredoxin-like_sf"/>
</dbReference>
<name>A0A067R938_ZOONE</name>
<evidence type="ECO:0000256" key="2">
    <source>
        <dbReference type="SAM" id="SignalP"/>
    </source>
</evidence>
<feature type="signal peptide" evidence="2">
    <location>
        <begin position="1"/>
        <end position="22"/>
    </location>
</feature>
<dbReference type="SUPFAM" id="SSF52833">
    <property type="entry name" value="Thioredoxin-like"/>
    <property type="match status" value="1"/>
</dbReference>
<reference evidence="4 5" key="1">
    <citation type="journal article" date="2014" name="Nat. Commun.">
        <title>Molecular traces of alternative social organization in a termite genome.</title>
        <authorList>
            <person name="Terrapon N."/>
            <person name="Li C."/>
            <person name="Robertson H.M."/>
            <person name="Ji L."/>
            <person name="Meng X."/>
            <person name="Booth W."/>
            <person name="Chen Z."/>
            <person name="Childers C.P."/>
            <person name="Glastad K.M."/>
            <person name="Gokhale K."/>
            <person name="Gowin J."/>
            <person name="Gronenberg W."/>
            <person name="Hermansen R.A."/>
            <person name="Hu H."/>
            <person name="Hunt B.G."/>
            <person name="Huylmans A.K."/>
            <person name="Khalil S.M."/>
            <person name="Mitchell R.D."/>
            <person name="Munoz-Torres M.C."/>
            <person name="Mustard J.A."/>
            <person name="Pan H."/>
            <person name="Reese J.T."/>
            <person name="Scharf M.E."/>
            <person name="Sun F."/>
            <person name="Vogel H."/>
            <person name="Xiao J."/>
            <person name="Yang W."/>
            <person name="Yang Z."/>
            <person name="Yang Z."/>
            <person name="Zhou J."/>
            <person name="Zhu J."/>
            <person name="Brent C.S."/>
            <person name="Elsik C.G."/>
            <person name="Goodisman M.A."/>
            <person name="Liberles D.A."/>
            <person name="Roe R.M."/>
            <person name="Vargo E.L."/>
            <person name="Vilcinskas A."/>
            <person name="Wang J."/>
            <person name="Bornberg-Bauer E."/>
            <person name="Korb J."/>
            <person name="Zhang G."/>
            <person name="Liebig J."/>
        </authorList>
    </citation>
    <scope>NUCLEOTIDE SEQUENCE [LARGE SCALE GENOMIC DNA]</scope>
    <source>
        <tissue evidence="4">Whole organism</tissue>
    </source>
</reference>
<keyword evidence="2" id="KW-0732">Signal</keyword>
<dbReference type="InParanoid" id="A0A067R938"/>
<dbReference type="InterPro" id="IPR038219">
    <property type="entry name" value="Sep15/SelM_sf"/>
</dbReference>
<evidence type="ECO:0000256" key="1">
    <source>
        <dbReference type="ARBA" id="ARBA00005742"/>
    </source>
</evidence>